<evidence type="ECO:0000313" key="1">
    <source>
        <dbReference type="EMBL" id="OPC83828.1"/>
    </source>
</evidence>
<dbReference type="Pfam" id="PF04299">
    <property type="entry name" value="FMN_bind_2"/>
    <property type="match status" value="1"/>
</dbReference>
<dbReference type="PIRSF" id="PIRSF010372">
    <property type="entry name" value="PaiB"/>
    <property type="match status" value="1"/>
</dbReference>
<dbReference type="InterPro" id="IPR012349">
    <property type="entry name" value="Split_barrel_FMN-bd"/>
</dbReference>
<dbReference type="PANTHER" id="PTHR35802:SF1">
    <property type="entry name" value="PROTEASE SYNTHASE AND SPORULATION PROTEIN PAI 2"/>
    <property type="match status" value="1"/>
</dbReference>
<evidence type="ECO:0000313" key="2">
    <source>
        <dbReference type="Proteomes" id="UP000190037"/>
    </source>
</evidence>
<dbReference type="RefSeq" id="WP_078978126.1">
    <property type="nucleotide sequence ID" value="NZ_MWQN01000001.1"/>
</dbReference>
<dbReference type="PANTHER" id="PTHR35802">
    <property type="entry name" value="PROTEASE SYNTHASE AND SPORULATION PROTEIN PAI 2"/>
    <property type="match status" value="1"/>
</dbReference>
<dbReference type="Gene3D" id="2.30.110.10">
    <property type="entry name" value="Electron Transport, Fmn-binding Protein, Chain A"/>
    <property type="match status" value="1"/>
</dbReference>
<dbReference type="OrthoDB" id="9794948at2"/>
<dbReference type="SUPFAM" id="SSF50475">
    <property type="entry name" value="FMN-binding split barrel"/>
    <property type="match status" value="1"/>
</dbReference>
<organism evidence="1 2">
    <name type="scientific">Embleya scabrispora</name>
    <dbReference type="NCBI Taxonomy" id="159449"/>
    <lineage>
        <taxon>Bacteria</taxon>
        <taxon>Bacillati</taxon>
        <taxon>Actinomycetota</taxon>
        <taxon>Actinomycetes</taxon>
        <taxon>Kitasatosporales</taxon>
        <taxon>Streptomycetaceae</taxon>
        <taxon>Embleya</taxon>
    </lineage>
</organism>
<sequence>MFVPREYREPDGSWMVELIRRNPLALVALNGSPEDGPFATHLPVILDPERHTEWSDDLVGVTLLGHMNRANPHWRALTDGCTVLLTFTGPHAYVSPTVYEITPAAPTWNFTSVHLRGTVEKIDSADETLGVVRSTVRAFESEHGTGWDMTESVEYFRSIVGGVGAFRIRVTRADGMFKLSQEQPGEVRDRVRRSFDERGCTRHRATAELMSRLP</sequence>
<comment type="caution">
    <text evidence="1">The sequence shown here is derived from an EMBL/GenBank/DDBJ whole genome shotgun (WGS) entry which is preliminary data.</text>
</comment>
<dbReference type="InterPro" id="IPR007396">
    <property type="entry name" value="TR_PAI2-type"/>
</dbReference>
<dbReference type="AlphaFoldDB" id="A0A1T3P3Z9"/>
<dbReference type="EMBL" id="MWQN01000001">
    <property type="protein sequence ID" value="OPC83828.1"/>
    <property type="molecule type" value="Genomic_DNA"/>
</dbReference>
<accession>A0A1T3P3Z9</accession>
<protein>
    <submittedName>
        <fullName evidence="1">Transcriptional regulator</fullName>
    </submittedName>
</protein>
<dbReference type="STRING" id="159449.B4N89_25405"/>
<proteinExistence type="predicted"/>
<reference evidence="1 2" key="1">
    <citation type="submission" date="2017-03" db="EMBL/GenBank/DDBJ databases">
        <title>Draft genome sequence of Streptomyces scabrisporus NF3, endophyte isolated from Amphipterygium adstringens.</title>
        <authorList>
            <person name="Vazquez M."/>
            <person name="Ceapa C.D."/>
            <person name="Rodriguez Luna D."/>
            <person name="Sanchez Esquivel S."/>
        </authorList>
    </citation>
    <scope>NUCLEOTIDE SEQUENCE [LARGE SCALE GENOMIC DNA]</scope>
    <source>
        <strain evidence="1 2">NF3</strain>
    </source>
</reference>
<name>A0A1T3P3Z9_9ACTN</name>
<dbReference type="Proteomes" id="UP000190037">
    <property type="component" value="Unassembled WGS sequence"/>
</dbReference>
<gene>
    <name evidence="1" type="ORF">B4N89_25405</name>
</gene>
<keyword evidence="2" id="KW-1185">Reference proteome</keyword>